<proteinExistence type="predicted"/>
<evidence type="ECO:0000313" key="1">
    <source>
        <dbReference type="EMBL" id="AGM11549.1"/>
    </source>
</evidence>
<gene>
    <name evidence="1" type="primary">252</name>
    <name evidence="1" type="ORF">HGTV1_252</name>
</gene>
<reference evidence="1 2" key="1">
    <citation type="submission" date="2012-12" db="EMBL/GenBank/DDBJ databases">
        <authorList>
            <person name="Sencilo A."/>
            <person name="Jacobs-Sera D."/>
            <person name="Russell D.A."/>
            <person name="Ko C."/>
            <person name="Atanasova N."/>
            <person name="Osterlund E."/>
            <person name="Oksanen H.M."/>
            <person name="Bamford D.H."/>
            <person name="Hatfull G.F."/>
            <person name="Roine E."/>
            <person name="Hendrix R.W."/>
        </authorList>
    </citation>
    <scope>NUCLEOTIDE SEQUENCE [LARGE SCALE GENOMIC DNA]</scope>
</reference>
<dbReference type="GeneID" id="16193983"/>
<evidence type="ECO:0000313" key="2">
    <source>
        <dbReference type="Proteomes" id="UP000202786"/>
    </source>
</evidence>
<dbReference type="RefSeq" id="YP_008059427.1">
    <property type="nucleotide sequence ID" value="NC_021328.1"/>
</dbReference>
<organism evidence="1 2">
    <name type="scientific">Halogranum tailed virus 1</name>
    <dbReference type="NCBI Taxonomy" id="1273749"/>
    <lineage>
        <taxon>Viruses</taxon>
        <taxon>Duplodnaviria</taxon>
        <taxon>Heunggongvirae</taxon>
        <taxon>Uroviricota</taxon>
        <taxon>Caudoviricetes</taxon>
        <taxon>Thumleimavirales</taxon>
        <taxon>Halomagnusviridae</taxon>
        <taxon>Hagravirus</taxon>
        <taxon>Hagravirus capitaneum</taxon>
        <taxon>Hagravirus HGTV1</taxon>
    </lineage>
</organism>
<dbReference type="Proteomes" id="UP000202786">
    <property type="component" value="Segment"/>
</dbReference>
<sequence length="87" mass="9241">MTQVTIAVPTFTGVHEQFTVEVDTTYPDGTDLPDEVTALVGGRPDNWNDEILGFIVGGGGSSARSADEMPYLADDIRAKLAIRSITG</sequence>
<name>R4T740_9CAUD</name>
<protein>
    <submittedName>
        <fullName evidence="1">Uncharacterized protein</fullName>
    </submittedName>
</protein>
<dbReference type="KEGG" id="vg:16193983"/>
<keyword evidence="2" id="KW-1185">Reference proteome</keyword>
<dbReference type="EMBL" id="KC292026">
    <property type="protein sequence ID" value="AGM11549.1"/>
    <property type="molecule type" value="Genomic_DNA"/>
</dbReference>
<accession>R4T740</accession>